<evidence type="ECO:0000313" key="2">
    <source>
        <dbReference type="Proteomes" id="UP000594638"/>
    </source>
</evidence>
<feature type="non-terminal residue" evidence="1">
    <location>
        <position position="1"/>
    </location>
</feature>
<sequence>GDRRALQHTATVLAVQELPVAATVAMRQQCISLLLLALAVEGWRRGTGRLEMKASAPMKEEREII</sequence>
<evidence type="ECO:0000313" key="1">
    <source>
        <dbReference type="EMBL" id="CAA2955767.1"/>
    </source>
</evidence>
<reference evidence="1 2" key="1">
    <citation type="submission" date="2019-12" db="EMBL/GenBank/DDBJ databases">
        <authorList>
            <person name="Alioto T."/>
            <person name="Alioto T."/>
            <person name="Gomez Garrido J."/>
        </authorList>
    </citation>
    <scope>NUCLEOTIDE SEQUENCE [LARGE SCALE GENOMIC DNA]</scope>
</reference>
<protein>
    <submittedName>
        <fullName evidence="1">Uncharacterized protein</fullName>
    </submittedName>
</protein>
<keyword evidence="2" id="KW-1185">Reference proteome</keyword>
<comment type="caution">
    <text evidence="1">The sequence shown here is derived from an EMBL/GenBank/DDBJ whole genome shotgun (WGS) entry which is preliminary data.</text>
</comment>
<dbReference type="Proteomes" id="UP000594638">
    <property type="component" value="Unassembled WGS sequence"/>
</dbReference>
<dbReference type="EMBL" id="CACTIH010000162">
    <property type="protein sequence ID" value="CAA2955767.1"/>
    <property type="molecule type" value="Genomic_DNA"/>
</dbReference>
<proteinExistence type="predicted"/>
<dbReference type="Gramene" id="OE9A099073T1">
    <property type="protein sequence ID" value="OE9A099073C1"/>
    <property type="gene ID" value="OE9A099073"/>
</dbReference>
<accession>A0A8S0PVZ0</accession>
<dbReference type="AlphaFoldDB" id="A0A8S0PVZ0"/>
<gene>
    <name evidence="1" type="ORF">OLEA9_A099073</name>
</gene>
<name>A0A8S0PVZ0_OLEEU</name>
<organism evidence="1 2">
    <name type="scientific">Olea europaea subsp. europaea</name>
    <dbReference type="NCBI Taxonomy" id="158383"/>
    <lineage>
        <taxon>Eukaryota</taxon>
        <taxon>Viridiplantae</taxon>
        <taxon>Streptophyta</taxon>
        <taxon>Embryophyta</taxon>
        <taxon>Tracheophyta</taxon>
        <taxon>Spermatophyta</taxon>
        <taxon>Magnoliopsida</taxon>
        <taxon>eudicotyledons</taxon>
        <taxon>Gunneridae</taxon>
        <taxon>Pentapetalae</taxon>
        <taxon>asterids</taxon>
        <taxon>lamiids</taxon>
        <taxon>Lamiales</taxon>
        <taxon>Oleaceae</taxon>
        <taxon>Oleeae</taxon>
        <taxon>Olea</taxon>
    </lineage>
</organism>